<dbReference type="GO" id="GO:0003677">
    <property type="term" value="F:DNA binding"/>
    <property type="evidence" value="ECO:0007669"/>
    <property type="project" value="UniProtKB-KW"/>
</dbReference>
<evidence type="ECO:0000256" key="1">
    <source>
        <dbReference type="ARBA" id="ARBA00005446"/>
    </source>
</evidence>
<dbReference type="InterPro" id="IPR027417">
    <property type="entry name" value="P-loop_NTPase"/>
</dbReference>
<reference evidence="6" key="1">
    <citation type="submission" date="2021-06" db="EMBL/GenBank/DDBJ databases">
        <title>Genome Sequence of Mortierella hyaline Strain SCG-10, a Cold-Adapted, Nitrate-Reducing Fungus Isolated from Soil in Minnesota, USA.</title>
        <authorList>
            <person name="Aldossari N."/>
        </authorList>
    </citation>
    <scope>NUCLEOTIDE SEQUENCE</scope>
    <source>
        <strain evidence="6">SCG-10</strain>
    </source>
</reference>
<comment type="similarity">
    <text evidence="1">Belongs to the helicase family. RecQ subfamily.</text>
</comment>
<keyword evidence="2" id="KW-0238">DNA-binding</keyword>
<organism evidence="6 7">
    <name type="scientific">Linnemannia hyalina</name>
    <dbReference type="NCBI Taxonomy" id="64524"/>
    <lineage>
        <taxon>Eukaryota</taxon>
        <taxon>Fungi</taxon>
        <taxon>Fungi incertae sedis</taxon>
        <taxon>Mucoromycota</taxon>
        <taxon>Mortierellomycotina</taxon>
        <taxon>Mortierellomycetes</taxon>
        <taxon>Mortierellales</taxon>
        <taxon>Mortierellaceae</taxon>
        <taxon>Linnemannia</taxon>
    </lineage>
</organism>
<dbReference type="EMBL" id="JAHRHY010000011">
    <property type="protein sequence ID" value="KAG9065519.1"/>
    <property type="molecule type" value="Genomic_DNA"/>
</dbReference>
<keyword evidence="7" id="KW-1185">Reference proteome</keyword>
<dbReference type="GO" id="GO:0006281">
    <property type="term" value="P:DNA repair"/>
    <property type="evidence" value="ECO:0007669"/>
    <property type="project" value="TreeGrafter"/>
</dbReference>
<comment type="caution">
    <text evidence="6">The sequence shown here is derived from an EMBL/GenBank/DDBJ whole genome shotgun (WGS) entry which is preliminary data.</text>
</comment>
<dbReference type="GO" id="GO:0006310">
    <property type="term" value="P:DNA recombination"/>
    <property type="evidence" value="ECO:0007669"/>
    <property type="project" value="TreeGrafter"/>
</dbReference>
<evidence type="ECO:0000256" key="5">
    <source>
        <dbReference type="ARBA" id="ARBA00034808"/>
    </source>
</evidence>
<dbReference type="GO" id="GO:0005694">
    <property type="term" value="C:chromosome"/>
    <property type="evidence" value="ECO:0007669"/>
    <property type="project" value="TreeGrafter"/>
</dbReference>
<keyword evidence="6" id="KW-0547">Nucleotide-binding</keyword>
<dbReference type="OrthoDB" id="10261556at2759"/>
<evidence type="ECO:0000256" key="3">
    <source>
        <dbReference type="ARBA" id="ARBA00023235"/>
    </source>
</evidence>
<name>A0A9P7XT97_9FUNG</name>
<keyword evidence="6" id="KW-0378">Hydrolase</keyword>
<evidence type="ECO:0000313" key="7">
    <source>
        <dbReference type="Proteomes" id="UP000707451"/>
    </source>
</evidence>
<dbReference type="Gene3D" id="3.40.50.300">
    <property type="entry name" value="P-loop containing nucleotide triphosphate hydrolases"/>
    <property type="match status" value="1"/>
</dbReference>
<dbReference type="SUPFAM" id="SSF52540">
    <property type="entry name" value="P-loop containing nucleoside triphosphate hydrolases"/>
    <property type="match status" value="1"/>
</dbReference>
<evidence type="ECO:0000256" key="4">
    <source>
        <dbReference type="ARBA" id="ARBA00034617"/>
    </source>
</evidence>
<dbReference type="PANTHER" id="PTHR13710:SF105">
    <property type="entry name" value="ATP-DEPENDENT DNA HELICASE Q1"/>
    <property type="match status" value="1"/>
</dbReference>
<keyword evidence="6" id="KW-0347">Helicase</keyword>
<gene>
    <name evidence="6" type="primary">RECQ1</name>
    <name evidence="6" type="ORF">KI688_001807</name>
</gene>
<comment type="catalytic activity">
    <reaction evidence="4">
        <text>Couples ATP hydrolysis with the unwinding of duplex DNA by translocating in the 3'-5' direction.</text>
        <dbReference type="EC" id="5.6.2.4"/>
    </reaction>
</comment>
<proteinExistence type="inferred from homology"/>
<evidence type="ECO:0000256" key="2">
    <source>
        <dbReference type="ARBA" id="ARBA00023125"/>
    </source>
</evidence>
<dbReference type="PANTHER" id="PTHR13710">
    <property type="entry name" value="DNA HELICASE RECQ FAMILY MEMBER"/>
    <property type="match status" value="1"/>
</dbReference>
<dbReference type="AlphaFoldDB" id="A0A9P7XT97"/>
<dbReference type="Proteomes" id="UP000707451">
    <property type="component" value="Unassembled WGS sequence"/>
</dbReference>
<keyword evidence="3" id="KW-0413">Isomerase</keyword>
<dbReference type="GO" id="GO:0043138">
    <property type="term" value="F:3'-5' DNA helicase activity"/>
    <property type="evidence" value="ECO:0007669"/>
    <property type="project" value="UniProtKB-EC"/>
</dbReference>
<sequence>MSVASSPGRSNPVMIDEVHCVEKWGKFREDYTRLGDLRVWAPGVPFVGLTATLSADAILQTKAKLFLSKATMIRVNEVRMNVRLEVHTQPKDAMKGLHSLLHKEKTIVYFETIAVLIRVFKCLQRIRPDLRGRLGLYFSTLDEHTVQEFNTHPSTAIAQEYQKCLIEHEVNGLLKQVIVSRRVLISKYMDCERLPPEAEMRDKVLEILTRL</sequence>
<dbReference type="GO" id="GO:0009378">
    <property type="term" value="F:four-way junction helicase activity"/>
    <property type="evidence" value="ECO:0007669"/>
    <property type="project" value="TreeGrafter"/>
</dbReference>
<accession>A0A9P7XT97</accession>
<dbReference type="GO" id="GO:0005737">
    <property type="term" value="C:cytoplasm"/>
    <property type="evidence" value="ECO:0007669"/>
    <property type="project" value="TreeGrafter"/>
</dbReference>
<keyword evidence="6" id="KW-0067">ATP-binding</keyword>
<protein>
    <recommendedName>
        <fullName evidence="5">DNA 3'-5' helicase</fullName>
        <ecNumber evidence="5">5.6.2.4</ecNumber>
    </recommendedName>
</protein>
<evidence type="ECO:0000313" key="6">
    <source>
        <dbReference type="EMBL" id="KAG9065519.1"/>
    </source>
</evidence>
<dbReference type="EC" id="5.6.2.4" evidence="5"/>